<dbReference type="Proteomes" id="UP000198406">
    <property type="component" value="Unassembled WGS sequence"/>
</dbReference>
<feature type="compositionally biased region" description="Polar residues" evidence="1">
    <location>
        <begin position="156"/>
        <end position="176"/>
    </location>
</feature>
<accession>A0A1Z5KDG6</accession>
<dbReference type="InParanoid" id="A0A1Z5KDG6"/>
<feature type="region of interest" description="Disordered" evidence="1">
    <location>
        <begin position="150"/>
        <end position="188"/>
    </location>
</feature>
<dbReference type="EMBL" id="BDSP01000207">
    <property type="protein sequence ID" value="GAX24151.1"/>
    <property type="molecule type" value="Genomic_DNA"/>
</dbReference>
<feature type="region of interest" description="Disordered" evidence="1">
    <location>
        <begin position="74"/>
        <end position="101"/>
    </location>
</feature>
<proteinExistence type="predicted"/>
<name>A0A1Z5KDG6_FISSO</name>
<evidence type="ECO:0000256" key="1">
    <source>
        <dbReference type="SAM" id="MobiDB-lite"/>
    </source>
</evidence>
<comment type="caution">
    <text evidence="2">The sequence shown here is derived from an EMBL/GenBank/DDBJ whole genome shotgun (WGS) entry which is preliminary data.</text>
</comment>
<protein>
    <recommendedName>
        <fullName evidence="4">Ubiquitin-like domain-containing protein</fullName>
    </recommendedName>
</protein>
<keyword evidence="3" id="KW-1185">Reference proteome</keyword>
<sequence length="596" mass="66242">MADSSKMWKLLLTEGPKRKEIQIQSSATLAELYEHSGNPSIQLVRALPRKELPCCDKTTLLEAGLQSQDRILVVPKEANNKSSSKSKEKPKAEKHKGLDDECEEAVFSDADESDIASPMRREGSKRAAAQVASASFSEMNRLIDEREQISTKRPKASTNNARKMNQNKAKTNSTPRRNPHFAAASTTGRRLEDGVVLNAKHPRRSIKQQFNTDDPAAGLLDALNSSNNSKGALLMRSRWRQAVNDAFEQNKAMSRIAALTSGKWNTLLENDRLRVTFSKGVQGRGDFEEQVDEISEEVLQSLVAAIHRANPEALRPQNIAILSPRVFWSVAHHYCSSLETKQIDLGQALQVLQPDLDWSFLRRRKEHLSAKAIENLRQKQSGDASTDDWQAAAEAIESVEQAMDNLQAFERQSRSTRFANAVAARIDSAPYVVVTPSDPDLDELKECVSENENTACEADHYATCLLEAGIHNWRELANCNAECLVQTLMTATGDAIGAEIIQSWIDAAQSQTVDEIMVEICEGNVEAAQAFSEFANSGTPKDLAAWRGITDELQRVLKQGFQACESPEVIERWCVRAQQAIDQLEWLDEFVTPLDG</sequence>
<organism evidence="2 3">
    <name type="scientific">Fistulifera solaris</name>
    <name type="common">Oleaginous diatom</name>
    <dbReference type="NCBI Taxonomy" id="1519565"/>
    <lineage>
        <taxon>Eukaryota</taxon>
        <taxon>Sar</taxon>
        <taxon>Stramenopiles</taxon>
        <taxon>Ochrophyta</taxon>
        <taxon>Bacillariophyta</taxon>
        <taxon>Bacillariophyceae</taxon>
        <taxon>Bacillariophycidae</taxon>
        <taxon>Naviculales</taxon>
        <taxon>Naviculaceae</taxon>
        <taxon>Fistulifera</taxon>
    </lineage>
</organism>
<evidence type="ECO:0000313" key="3">
    <source>
        <dbReference type="Proteomes" id="UP000198406"/>
    </source>
</evidence>
<gene>
    <name evidence="2" type="ORF">FisN_4Lh234</name>
</gene>
<dbReference type="AlphaFoldDB" id="A0A1Z5KDG6"/>
<reference evidence="2 3" key="1">
    <citation type="journal article" date="2015" name="Plant Cell">
        <title>Oil accumulation by the oleaginous diatom Fistulifera solaris as revealed by the genome and transcriptome.</title>
        <authorList>
            <person name="Tanaka T."/>
            <person name="Maeda Y."/>
            <person name="Veluchamy A."/>
            <person name="Tanaka M."/>
            <person name="Abida H."/>
            <person name="Marechal E."/>
            <person name="Bowler C."/>
            <person name="Muto M."/>
            <person name="Sunaga Y."/>
            <person name="Tanaka M."/>
            <person name="Yoshino T."/>
            <person name="Taniguchi T."/>
            <person name="Fukuda Y."/>
            <person name="Nemoto M."/>
            <person name="Matsumoto M."/>
            <person name="Wong P.S."/>
            <person name="Aburatani S."/>
            <person name="Fujibuchi W."/>
        </authorList>
    </citation>
    <scope>NUCLEOTIDE SEQUENCE [LARGE SCALE GENOMIC DNA]</scope>
    <source>
        <strain evidence="2 3">JPCC DA0580</strain>
    </source>
</reference>
<evidence type="ECO:0008006" key="4">
    <source>
        <dbReference type="Google" id="ProtNLM"/>
    </source>
</evidence>
<evidence type="ECO:0000313" key="2">
    <source>
        <dbReference type="EMBL" id="GAX24151.1"/>
    </source>
</evidence>
<dbReference type="OrthoDB" id="333752at2759"/>
<feature type="compositionally biased region" description="Basic and acidic residues" evidence="1">
    <location>
        <begin position="85"/>
        <end position="99"/>
    </location>
</feature>